<comment type="caution">
    <text evidence="1">The sequence shown here is derived from an EMBL/GenBank/DDBJ whole genome shotgun (WGS) entry which is preliminary data.</text>
</comment>
<gene>
    <name evidence="1" type="ORF">F4561_002712</name>
</gene>
<dbReference type="EMBL" id="JACHJT010000001">
    <property type="protein sequence ID" value="MBB4931892.1"/>
    <property type="molecule type" value="Genomic_DNA"/>
</dbReference>
<evidence type="ECO:0000313" key="2">
    <source>
        <dbReference type="Proteomes" id="UP000523007"/>
    </source>
</evidence>
<name>A0A7W7RH57_9ACTN</name>
<keyword evidence="2" id="KW-1185">Reference proteome</keyword>
<evidence type="ECO:0000313" key="1">
    <source>
        <dbReference type="EMBL" id="MBB4931892.1"/>
    </source>
</evidence>
<dbReference type="AlphaFoldDB" id="A0A7W7RH57"/>
<accession>A0A7W7RH57</accession>
<reference evidence="1 2" key="1">
    <citation type="submission" date="2020-08" db="EMBL/GenBank/DDBJ databases">
        <title>Sequencing the genomes of 1000 actinobacteria strains.</title>
        <authorList>
            <person name="Klenk H.-P."/>
        </authorList>
    </citation>
    <scope>NUCLEOTIDE SEQUENCE [LARGE SCALE GENOMIC DNA]</scope>
    <source>
        <strain evidence="1 2">DSM 102030</strain>
    </source>
</reference>
<organism evidence="1 2">
    <name type="scientific">Lipingzhangella halophila</name>
    <dbReference type="NCBI Taxonomy" id="1783352"/>
    <lineage>
        <taxon>Bacteria</taxon>
        <taxon>Bacillati</taxon>
        <taxon>Actinomycetota</taxon>
        <taxon>Actinomycetes</taxon>
        <taxon>Streptosporangiales</taxon>
        <taxon>Nocardiopsidaceae</taxon>
        <taxon>Lipingzhangella</taxon>
    </lineage>
</organism>
<dbReference type="RefSeq" id="WP_184578797.1">
    <property type="nucleotide sequence ID" value="NZ_JACHJT010000001.1"/>
</dbReference>
<protein>
    <submittedName>
        <fullName evidence="1">Uncharacterized protein</fullName>
    </submittedName>
</protein>
<dbReference type="Proteomes" id="UP000523007">
    <property type="component" value="Unassembled WGS sequence"/>
</dbReference>
<proteinExistence type="predicted"/>
<sequence length="74" mass="8166">MSATYHWVISYIEAGYGRSGDLEGIVDVQPRMTRQQVYLALRDEVAERHFSGDQGAFFVTGFSLGPNDLGVPGE</sequence>